<feature type="region of interest" description="Disordered" evidence="2">
    <location>
        <begin position="480"/>
        <end position="609"/>
    </location>
</feature>
<protein>
    <submittedName>
        <fullName evidence="3">Uncharacterized protein</fullName>
    </submittedName>
</protein>
<dbReference type="OMA" id="DDSWIFH"/>
<dbReference type="EMBL" id="JH712279">
    <property type="protein sequence ID" value="EFO17159.1"/>
    <property type="molecule type" value="Genomic_DNA"/>
</dbReference>
<feature type="region of interest" description="Disordered" evidence="2">
    <location>
        <begin position="626"/>
        <end position="645"/>
    </location>
</feature>
<dbReference type="RefSeq" id="XP_003146911.1">
    <property type="nucleotide sequence ID" value="XM_003146863.1"/>
</dbReference>
<feature type="compositionally biased region" description="Polar residues" evidence="2">
    <location>
        <begin position="440"/>
        <end position="450"/>
    </location>
</feature>
<feature type="region of interest" description="Disordered" evidence="2">
    <location>
        <begin position="416"/>
        <end position="454"/>
    </location>
</feature>
<name>A0A1S0TN72_LOALO</name>
<dbReference type="AlphaFoldDB" id="A0A1S0TN72"/>
<evidence type="ECO:0000256" key="2">
    <source>
        <dbReference type="SAM" id="MobiDB-lite"/>
    </source>
</evidence>
<gene>
    <name evidence="3" type="ORF">LOAG_11342</name>
</gene>
<evidence type="ECO:0000313" key="3">
    <source>
        <dbReference type="EMBL" id="EFO17159.1"/>
    </source>
</evidence>
<dbReference type="KEGG" id="loa:LOAG_11342"/>
<organism evidence="3">
    <name type="scientific">Loa loa</name>
    <name type="common">Eye worm</name>
    <name type="synonym">Filaria loa</name>
    <dbReference type="NCBI Taxonomy" id="7209"/>
    <lineage>
        <taxon>Eukaryota</taxon>
        <taxon>Metazoa</taxon>
        <taxon>Ecdysozoa</taxon>
        <taxon>Nematoda</taxon>
        <taxon>Chromadorea</taxon>
        <taxon>Rhabditida</taxon>
        <taxon>Spirurina</taxon>
        <taxon>Spiruromorpha</taxon>
        <taxon>Filarioidea</taxon>
        <taxon>Onchocercidae</taxon>
        <taxon>Loa</taxon>
    </lineage>
</organism>
<feature type="coiled-coil region" evidence="1">
    <location>
        <begin position="291"/>
        <end position="340"/>
    </location>
</feature>
<feature type="compositionally biased region" description="Basic and acidic residues" evidence="2">
    <location>
        <begin position="575"/>
        <end position="585"/>
    </location>
</feature>
<dbReference type="CTD" id="9948795"/>
<dbReference type="GeneID" id="9948795"/>
<feature type="compositionally biased region" description="Basic residues" evidence="2">
    <location>
        <begin position="506"/>
        <end position="515"/>
    </location>
</feature>
<feature type="compositionally biased region" description="Polar residues" evidence="2">
    <location>
        <begin position="626"/>
        <end position="637"/>
    </location>
</feature>
<feature type="compositionally biased region" description="Polar residues" evidence="2">
    <location>
        <begin position="562"/>
        <end position="574"/>
    </location>
</feature>
<reference evidence="3" key="1">
    <citation type="submission" date="2012-04" db="EMBL/GenBank/DDBJ databases">
        <title>The Genome Sequence of Loa loa.</title>
        <authorList>
            <consortium name="The Broad Institute Genome Sequencing Platform"/>
            <consortium name="Broad Institute Genome Sequencing Center for Infectious Disease"/>
            <person name="Nutman T.B."/>
            <person name="Fink D.L."/>
            <person name="Russ C."/>
            <person name="Young S."/>
            <person name="Zeng Q."/>
            <person name="Gargeya S."/>
            <person name="Alvarado L."/>
            <person name="Berlin A."/>
            <person name="Chapman S.B."/>
            <person name="Chen Z."/>
            <person name="Freedman E."/>
            <person name="Gellesch M."/>
            <person name="Goldberg J."/>
            <person name="Griggs A."/>
            <person name="Gujja S."/>
            <person name="Heilman E.R."/>
            <person name="Heiman D."/>
            <person name="Howarth C."/>
            <person name="Mehta T."/>
            <person name="Neiman D."/>
            <person name="Pearson M."/>
            <person name="Roberts A."/>
            <person name="Saif S."/>
            <person name="Shea T."/>
            <person name="Shenoy N."/>
            <person name="Sisk P."/>
            <person name="Stolte C."/>
            <person name="Sykes S."/>
            <person name="White J."/>
            <person name="Yandava C."/>
            <person name="Haas B."/>
            <person name="Henn M.R."/>
            <person name="Nusbaum C."/>
            <person name="Birren B."/>
        </authorList>
    </citation>
    <scope>NUCLEOTIDE SEQUENCE [LARGE SCALE GENOMIC DNA]</scope>
</reference>
<accession>A0A1S0TN72</accession>
<dbReference type="InParanoid" id="A0A1S0TN72"/>
<feature type="compositionally biased region" description="Polar residues" evidence="2">
    <location>
        <begin position="416"/>
        <end position="432"/>
    </location>
</feature>
<keyword evidence="1" id="KW-0175">Coiled coil</keyword>
<feature type="compositionally biased region" description="Basic and acidic residues" evidence="2">
    <location>
        <begin position="596"/>
        <end position="607"/>
    </location>
</feature>
<dbReference type="OrthoDB" id="5855762at2759"/>
<evidence type="ECO:0000256" key="1">
    <source>
        <dbReference type="SAM" id="Coils"/>
    </source>
</evidence>
<proteinExistence type="predicted"/>
<feature type="compositionally biased region" description="Basic and acidic residues" evidence="2">
    <location>
        <begin position="480"/>
        <end position="493"/>
    </location>
</feature>
<feature type="compositionally biased region" description="Basic and acidic residues" evidence="2">
    <location>
        <begin position="516"/>
        <end position="526"/>
    </location>
</feature>
<sequence length="645" mass="74257">MPKSLSDDLEEGEICDDEEIVIKQSNIAEYSNKAISERTNLTAECFQSSYLVGSGSLCSNNNLEIPYKSVVSSEINDDYLQVNSDEEEKKAEEDKCEDFLCYEVDEEDNEECFLHHKIMDMDESEDELKVTNFQDELVEYQSNSDDELDYDDKDNSDFSDEIVCSEGIIAANEFHSKMAALAMDTEGGIDRNVTANEDEMRTNLTEEVPVDDSWIFHSLDETPRIVVRGNETMDSCMLPESEGILKEQQAEMDLSKFEVMIDVTVPGHLNCADTETMDVVRDEKPMLYEGSNIYAKQIVELERKFAEEKENYVRNMYSLLVTARAQIETLKKENKKLEMKLQGNCAMSCPKCKHQICIRNNSLKPKYIKVLRGRFAIEMLFDNLAKMEEWLAANYLDVNPDELPVVLELPRKPTLTSTNSLLAPKTNSFNNRRNTDKVAPTSSTVSQNPGSVHPVATRQNMELARASSNFSKHYAKQHEKLNHMTRDEKEQERVNSSTPYDSCGKREKRSHARKRSGSDKYEEQQRNRILSTYPSPDRSFDHDQRQRSSFSKSRSHHRSRLNTKLNVTNCMTSTSDRKLTDRKDQPTTINNFGNRFESRSPSREYCRRPVKSPVCNRPVKKSSYQNCRNYSRSNRTGRSVEQKRI</sequence>